<dbReference type="InterPro" id="IPR004839">
    <property type="entry name" value="Aminotransferase_I/II_large"/>
</dbReference>
<evidence type="ECO:0000256" key="9">
    <source>
        <dbReference type="ARBA" id="ARBA00067014"/>
    </source>
</evidence>
<evidence type="ECO:0000256" key="6">
    <source>
        <dbReference type="ARBA" id="ARBA00022679"/>
    </source>
</evidence>
<comment type="subcellular location">
    <subcellularLocation>
        <location evidence="2">Cytoplasm</location>
    </subcellularLocation>
</comment>
<comment type="catalytic activity">
    <reaction evidence="8">
        <text>an aromatic L-alpha-amino acid + 2-oxoglutarate = an aromatic oxo-acid + L-glutamate</text>
        <dbReference type="Rhea" id="RHEA:17533"/>
        <dbReference type="ChEBI" id="CHEBI:16810"/>
        <dbReference type="ChEBI" id="CHEBI:29985"/>
        <dbReference type="ChEBI" id="CHEBI:73309"/>
        <dbReference type="ChEBI" id="CHEBI:84824"/>
        <dbReference type="EC" id="2.6.1.57"/>
    </reaction>
</comment>
<dbReference type="GO" id="GO:0009074">
    <property type="term" value="P:aromatic amino acid family catabolic process"/>
    <property type="evidence" value="ECO:0007669"/>
    <property type="project" value="TreeGrafter"/>
</dbReference>
<organism evidence="11 12">
    <name type="scientific">Gomphillus americanus</name>
    <dbReference type="NCBI Taxonomy" id="1940652"/>
    <lineage>
        <taxon>Eukaryota</taxon>
        <taxon>Fungi</taxon>
        <taxon>Dikarya</taxon>
        <taxon>Ascomycota</taxon>
        <taxon>Pezizomycotina</taxon>
        <taxon>Lecanoromycetes</taxon>
        <taxon>OSLEUM clade</taxon>
        <taxon>Ostropomycetidae</taxon>
        <taxon>Ostropales</taxon>
        <taxon>Graphidaceae</taxon>
        <taxon>Gomphilloideae</taxon>
        <taxon>Gomphillus</taxon>
    </lineage>
</organism>
<evidence type="ECO:0000256" key="4">
    <source>
        <dbReference type="ARBA" id="ARBA00022490"/>
    </source>
</evidence>
<evidence type="ECO:0000313" key="12">
    <source>
        <dbReference type="Proteomes" id="UP000664169"/>
    </source>
</evidence>
<dbReference type="Gene3D" id="3.40.640.10">
    <property type="entry name" value="Type I PLP-dependent aspartate aminotransferase-like (Major domain)"/>
    <property type="match status" value="1"/>
</dbReference>
<dbReference type="GO" id="GO:0008793">
    <property type="term" value="F:aromatic-amino-acid transaminase activity"/>
    <property type="evidence" value="ECO:0007669"/>
    <property type="project" value="TreeGrafter"/>
</dbReference>
<dbReference type="GO" id="GO:0019878">
    <property type="term" value="P:lysine biosynthetic process via aminoadipic acid"/>
    <property type="evidence" value="ECO:0007669"/>
    <property type="project" value="TreeGrafter"/>
</dbReference>
<name>A0A8H3ESD5_9LECA</name>
<reference evidence="11" key="1">
    <citation type="submission" date="2021-03" db="EMBL/GenBank/DDBJ databases">
        <authorList>
            <person name="Tagirdzhanova G."/>
        </authorList>
    </citation>
    <scope>NUCLEOTIDE SEQUENCE</scope>
</reference>
<dbReference type="GO" id="GO:0047536">
    <property type="term" value="F:2-aminoadipate transaminase activity"/>
    <property type="evidence" value="ECO:0007669"/>
    <property type="project" value="TreeGrafter"/>
</dbReference>
<dbReference type="InterPro" id="IPR015424">
    <property type="entry name" value="PyrdxlP-dep_Trfase"/>
</dbReference>
<feature type="domain" description="Aminotransferase class I/classII large" evidence="10">
    <location>
        <begin position="185"/>
        <end position="458"/>
    </location>
</feature>
<evidence type="ECO:0000256" key="1">
    <source>
        <dbReference type="ARBA" id="ARBA00001933"/>
    </source>
</evidence>
<dbReference type="EMBL" id="CAJPDQ010000005">
    <property type="protein sequence ID" value="CAF9909407.1"/>
    <property type="molecule type" value="Genomic_DNA"/>
</dbReference>
<keyword evidence="12" id="KW-1185">Reference proteome</keyword>
<evidence type="ECO:0000256" key="8">
    <source>
        <dbReference type="ARBA" id="ARBA00051993"/>
    </source>
</evidence>
<accession>A0A8H3ESD5</accession>
<evidence type="ECO:0000313" key="11">
    <source>
        <dbReference type="EMBL" id="CAF9909407.1"/>
    </source>
</evidence>
<dbReference type="GO" id="GO:0005737">
    <property type="term" value="C:cytoplasm"/>
    <property type="evidence" value="ECO:0007669"/>
    <property type="project" value="UniProtKB-SubCell"/>
</dbReference>
<dbReference type="InterPro" id="IPR015421">
    <property type="entry name" value="PyrdxlP-dep_Trfase_major"/>
</dbReference>
<evidence type="ECO:0000256" key="3">
    <source>
        <dbReference type="ARBA" id="ARBA00007441"/>
    </source>
</evidence>
<dbReference type="EC" id="2.6.1.57" evidence="9"/>
<evidence type="ECO:0000256" key="7">
    <source>
        <dbReference type="ARBA" id="ARBA00022898"/>
    </source>
</evidence>
<dbReference type="Proteomes" id="UP000664169">
    <property type="component" value="Unassembled WGS sequence"/>
</dbReference>
<keyword evidence="4" id="KW-0963">Cytoplasm</keyword>
<protein>
    <recommendedName>
        <fullName evidence="9">aromatic-amino-acid transaminase</fullName>
        <ecNumber evidence="9">2.6.1.57</ecNumber>
    </recommendedName>
</protein>
<dbReference type="CDD" id="cd00609">
    <property type="entry name" value="AAT_like"/>
    <property type="match status" value="1"/>
</dbReference>
<dbReference type="GO" id="GO:0030170">
    <property type="term" value="F:pyridoxal phosphate binding"/>
    <property type="evidence" value="ECO:0007669"/>
    <property type="project" value="InterPro"/>
</dbReference>
<gene>
    <name evidence="11" type="ORF">GOMPHAMPRED_006746</name>
</gene>
<dbReference type="GO" id="GO:0006571">
    <property type="term" value="P:tyrosine biosynthetic process"/>
    <property type="evidence" value="ECO:0007669"/>
    <property type="project" value="TreeGrafter"/>
</dbReference>
<keyword evidence="5" id="KW-0032">Aminotransferase</keyword>
<keyword evidence="6" id="KW-0808">Transferase</keyword>
<dbReference type="AlphaFoldDB" id="A0A8H3ESD5"/>
<comment type="cofactor">
    <cofactor evidence="1">
        <name>pyridoxal 5'-phosphate</name>
        <dbReference type="ChEBI" id="CHEBI:597326"/>
    </cofactor>
</comment>
<dbReference type="PANTHER" id="PTHR42790">
    <property type="entry name" value="AMINOTRANSFERASE"/>
    <property type="match status" value="1"/>
</dbReference>
<proteinExistence type="inferred from homology"/>
<sequence length="570" mass="63300">MSPPTAIDTQPAAEDIYVPTIIDRLSVNGVPSRRLKTAALPKSLAPATSSDVFKGSQYGKPKARRWDHLISEESKQRMPSSLKGAARYLKQPGLISLGGGLPSSEYFPIEKIDVKVPRPPHFSEQETKETGVTMSIGKHDIAEGKSLYDLHVALNYGQATGSAQLLRFVTEHTEIVHNPPYSDWQSVLTTGSTSALDIALRLFFVRGDIMLTEEYAFSSTVEAARPLGVRACGIKMDDQGLVPAEMDRILSTWNPAKWNGSPKPKVLYTVPSGQNPTGATQSIERRRELYKVCQKHDIYILEDEPYYFLQMSPWKGADASPQIPPSSHEEFLSSLVPSYLSLDIDGRVMRLDSFSKVIAPGSRCGWVTASEQIIERFIRHQEYSTQNPSGISQIILYKLLDETWGHGGYLDWLIDLRMHYTTRRDILLAACDQHIPRQVTTWTAPAAGMFHWFTIHTSSHPSHKTSSPKTLLEIEEEIFLAGIARGVLTSRGSWFRAEGSNNLKRIVAPRAAAHGTQAESPEIDPEHDDRIYFRATFAAASGQDIEKAIARFGEALRSTFGITEANGHAI</sequence>
<comment type="similarity">
    <text evidence="3">Belongs to the class-I pyridoxal-phosphate-dependent aminotransferase family.</text>
</comment>
<dbReference type="SUPFAM" id="SSF53383">
    <property type="entry name" value="PLP-dependent transferases"/>
    <property type="match status" value="1"/>
</dbReference>
<evidence type="ECO:0000256" key="2">
    <source>
        <dbReference type="ARBA" id="ARBA00004496"/>
    </source>
</evidence>
<dbReference type="FunFam" id="3.40.640.10:FF:000074">
    <property type="entry name" value="Aromatic amino acid aminotransferase"/>
    <property type="match status" value="1"/>
</dbReference>
<evidence type="ECO:0000256" key="5">
    <source>
        <dbReference type="ARBA" id="ARBA00022576"/>
    </source>
</evidence>
<comment type="caution">
    <text evidence="11">The sequence shown here is derived from an EMBL/GenBank/DDBJ whole genome shotgun (WGS) entry which is preliminary data.</text>
</comment>
<dbReference type="InterPro" id="IPR050859">
    <property type="entry name" value="Class-I_PLP-dep_aminotransf"/>
</dbReference>
<dbReference type="PANTHER" id="PTHR42790:SF21">
    <property type="entry name" value="AROMATIC_AMINOADIPATE AMINOTRANSFERASE 1"/>
    <property type="match status" value="1"/>
</dbReference>
<dbReference type="Pfam" id="PF00155">
    <property type="entry name" value="Aminotran_1_2"/>
    <property type="match status" value="1"/>
</dbReference>
<dbReference type="OrthoDB" id="691673at2759"/>
<keyword evidence="7" id="KW-0663">Pyridoxal phosphate</keyword>
<evidence type="ECO:0000259" key="10">
    <source>
        <dbReference type="Pfam" id="PF00155"/>
    </source>
</evidence>